<dbReference type="EMBL" id="JBHTLR010000008">
    <property type="protein sequence ID" value="MFD1216963.1"/>
    <property type="molecule type" value="Genomic_DNA"/>
</dbReference>
<keyword evidence="3" id="KW-1185">Reference proteome</keyword>
<accession>A0ABW3U7U4</accession>
<dbReference type="InterPro" id="IPR025333">
    <property type="entry name" value="DUF4239"/>
</dbReference>
<name>A0ABW3U7U4_9GAMM</name>
<evidence type="ECO:0008006" key="4">
    <source>
        <dbReference type="Google" id="ProtNLM"/>
    </source>
</evidence>
<evidence type="ECO:0000313" key="2">
    <source>
        <dbReference type="EMBL" id="MFD1216963.1"/>
    </source>
</evidence>
<proteinExistence type="predicted"/>
<comment type="caution">
    <text evidence="2">The sequence shown here is derived from an EMBL/GenBank/DDBJ whole genome shotgun (WGS) entry which is preliminary data.</text>
</comment>
<dbReference type="Proteomes" id="UP001597264">
    <property type="component" value="Unassembled WGS sequence"/>
</dbReference>
<feature type="transmembrane region" description="Helical" evidence="1">
    <location>
        <begin position="216"/>
        <end position="234"/>
    </location>
</feature>
<keyword evidence="1" id="KW-0812">Transmembrane</keyword>
<evidence type="ECO:0000256" key="1">
    <source>
        <dbReference type="SAM" id="Phobius"/>
    </source>
</evidence>
<dbReference type="Pfam" id="PF14023">
    <property type="entry name" value="Bestrophin-like"/>
    <property type="match status" value="1"/>
</dbReference>
<feature type="transmembrane region" description="Helical" evidence="1">
    <location>
        <begin position="53"/>
        <end position="72"/>
    </location>
</feature>
<reference evidence="3" key="1">
    <citation type="journal article" date="2019" name="Int. J. Syst. Evol. Microbiol.">
        <title>The Global Catalogue of Microorganisms (GCM) 10K type strain sequencing project: providing services to taxonomists for standard genome sequencing and annotation.</title>
        <authorList>
            <consortium name="The Broad Institute Genomics Platform"/>
            <consortium name="The Broad Institute Genome Sequencing Center for Infectious Disease"/>
            <person name="Wu L."/>
            <person name="Ma J."/>
        </authorList>
    </citation>
    <scope>NUCLEOTIDE SEQUENCE [LARGE SCALE GENOMIC DNA]</scope>
    <source>
        <strain evidence="3">CCUG 54356</strain>
    </source>
</reference>
<evidence type="ECO:0000313" key="3">
    <source>
        <dbReference type="Proteomes" id="UP001597264"/>
    </source>
</evidence>
<keyword evidence="1" id="KW-1133">Transmembrane helix</keyword>
<dbReference type="RefSeq" id="WP_230437138.1">
    <property type="nucleotide sequence ID" value="NZ_CP087715.1"/>
</dbReference>
<sequence>MFADDAFYSLPLLAVYLITVLVVLAAMGVGLYLGHRYIRHAGTEREPSIGSAVTATLGLLAFLLAFTFNMTADRYNQRKALLLSEVNALHTTYLHTDFLRQADRAPVRLLLEEYIELRDFNPAVDGVSPEGLERSVAIHNELWAIVDRHIADNYSAGYLRQFVEPLTEVINYHNSRVVIGLEYRIPGPIWIALYFLTALAMLAIGFQFGVSRSGSLQVSITLALTFATVIVLIADLDRATEGVIIIEQRPMAELKLLIRQKPVIP</sequence>
<gene>
    <name evidence="2" type="ORF">ACFQ2X_10145</name>
</gene>
<protein>
    <recommendedName>
        <fullName evidence="4">DUF4239 domain-containing protein</fullName>
    </recommendedName>
</protein>
<feature type="transmembrane region" description="Helical" evidence="1">
    <location>
        <begin position="189"/>
        <end position="210"/>
    </location>
</feature>
<feature type="transmembrane region" description="Helical" evidence="1">
    <location>
        <begin position="12"/>
        <end position="33"/>
    </location>
</feature>
<organism evidence="2 3">
    <name type="scientific">Microbulbifer celer</name>
    <dbReference type="NCBI Taxonomy" id="435905"/>
    <lineage>
        <taxon>Bacteria</taxon>
        <taxon>Pseudomonadati</taxon>
        <taxon>Pseudomonadota</taxon>
        <taxon>Gammaproteobacteria</taxon>
        <taxon>Cellvibrionales</taxon>
        <taxon>Microbulbiferaceae</taxon>
        <taxon>Microbulbifer</taxon>
    </lineage>
</organism>
<keyword evidence="1" id="KW-0472">Membrane</keyword>